<dbReference type="InterPro" id="IPR036291">
    <property type="entry name" value="NAD(P)-bd_dom_sf"/>
</dbReference>
<dbReference type="AlphaFoldDB" id="A0A6C0CU63"/>
<dbReference type="InterPro" id="IPR001509">
    <property type="entry name" value="Epimerase_deHydtase"/>
</dbReference>
<protein>
    <recommendedName>
        <fullName evidence="1">NAD-dependent epimerase/dehydratase domain-containing protein</fullName>
    </recommendedName>
</protein>
<feature type="domain" description="NAD-dependent epimerase/dehydratase" evidence="1">
    <location>
        <begin position="3"/>
        <end position="223"/>
    </location>
</feature>
<dbReference type="Pfam" id="PF01370">
    <property type="entry name" value="Epimerase"/>
    <property type="match status" value="1"/>
</dbReference>
<name>A0A6C0CU63_9ZZZZ</name>
<dbReference type="PANTHER" id="PTHR43238:SF1">
    <property type="entry name" value="GDP-L-FUCOSE SYNTHASE"/>
    <property type="match status" value="1"/>
</dbReference>
<dbReference type="Gene3D" id="3.40.50.720">
    <property type="entry name" value="NAD(P)-binding Rossmann-like Domain"/>
    <property type="match status" value="1"/>
</dbReference>
<dbReference type="Gene3D" id="3.90.25.10">
    <property type="entry name" value="UDP-galactose 4-epimerase, domain 1"/>
    <property type="match status" value="1"/>
</dbReference>
<dbReference type="EMBL" id="MN739480">
    <property type="protein sequence ID" value="QHT07274.1"/>
    <property type="molecule type" value="Genomic_DNA"/>
</dbReference>
<evidence type="ECO:0000259" key="1">
    <source>
        <dbReference type="Pfam" id="PF01370"/>
    </source>
</evidence>
<reference evidence="2" key="1">
    <citation type="journal article" date="2020" name="Nature">
        <title>Giant virus diversity and host interactions through global metagenomics.</title>
        <authorList>
            <person name="Schulz F."/>
            <person name="Roux S."/>
            <person name="Paez-Espino D."/>
            <person name="Jungbluth S."/>
            <person name="Walsh D.A."/>
            <person name="Denef V.J."/>
            <person name="McMahon K.D."/>
            <person name="Konstantinidis K.T."/>
            <person name="Eloe-Fadrosh E.A."/>
            <person name="Kyrpides N.C."/>
            <person name="Woyke T."/>
        </authorList>
    </citation>
    <scope>NUCLEOTIDE SEQUENCE</scope>
    <source>
        <strain evidence="2">GVMAG-M-3300021962-46</strain>
    </source>
</reference>
<dbReference type="SUPFAM" id="SSF51735">
    <property type="entry name" value="NAD(P)-binding Rossmann-fold domains"/>
    <property type="match status" value="1"/>
</dbReference>
<evidence type="ECO:0000313" key="2">
    <source>
        <dbReference type="EMBL" id="QHT07274.1"/>
    </source>
</evidence>
<proteinExistence type="predicted"/>
<accession>A0A6C0CU63</accession>
<organism evidence="2">
    <name type="scientific">viral metagenome</name>
    <dbReference type="NCBI Taxonomy" id="1070528"/>
    <lineage>
        <taxon>unclassified sequences</taxon>
        <taxon>metagenomes</taxon>
        <taxon>organismal metagenomes</taxon>
    </lineage>
</organism>
<sequence length="313" mass="35826">MKILVTGASGLIGSALINEYISYPGYSLLDKWVFLSSADGNLTKEEEVSSLFEKHQPDIIIHLAANVGGLFKNMHKKAEMYEDNILMNTYMLKYARLYKVKKIICMLSTCIFPDGIQPLTEEILHVGPPHPSNEGYAYAKRMMEVHGRILQKDHNITSIHLIPTNVYGPHDNFNLNDAHVVPALIHRCYLAKKTNIPFVVKGSGKPMRQFIYSYDLAKIILFNVYENDIPGMYICSPPSSHEISIGEVSRQIAECMDYEHSIVFDVNYEDGQFKKTVEPHDFFFGFKYTYFKDAIQDTVNWFITAYENNNARI</sequence>
<dbReference type="GO" id="GO:0050577">
    <property type="term" value="F:GDP-L-fucose synthase activity"/>
    <property type="evidence" value="ECO:0007669"/>
    <property type="project" value="TreeGrafter"/>
</dbReference>
<dbReference type="PANTHER" id="PTHR43238">
    <property type="entry name" value="GDP-L-FUCOSE SYNTHASE"/>
    <property type="match status" value="1"/>
</dbReference>